<gene>
    <name evidence="1" type="ORF">SAMN04488094_102216</name>
</gene>
<keyword evidence="2" id="KW-1185">Reference proteome</keyword>
<name>A0A1I1FSN4_9RHOB</name>
<accession>A0A1I1FSN4</accession>
<reference evidence="1 2" key="1">
    <citation type="submission" date="2016-10" db="EMBL/GenBank/DDBJ databases">
        <authorList>
            <person name="de Groot N.N."/>
        </authorList>
    </citation>
    <scope>NUCLEOTIDE SEQUENCE [LARGE SCALE GENOMIC DNA]</scope>
    <source>
        <strain evidence="1 2">DSM 19548</strain>
    </source>
</reference>
<dbReference type="Proteomes" id="UP000198728">
    <property type="component" value="Unassembled WGS sequence"/>
</dbReference>
<dbReference type="STRING" id="441112.SAMN04488094_102216"/>
<evidence type="ECO:0000313" key="2">
    <source>
        <dbReference type="Proteomes" id="UP000198728"/>
    </source>
</evidence>
<dbReference type="AlphaFoldDB" id="A0A1I1FSN4"/>
<proteinExistence type="predicted"/>
<evidence type="ECO:0000313" key="1">
    <source>
        <dbReference type="EMBL" id="SFC00658.1"/>
    </source>
</evidence>
<dbReference type="EMBL" id="FOLG01000002">
    <property type="protein sequence ID" value="SFC00658.1"/>
    <property type="molecule type" value="Genomic_DNA"/>
</dbReference>
<organism evidence="1 2">
    <name type="scientific">Tropicimonas isoalkanivorans</name>
    <dbReference type="NCBI Taxonomy" id="441112"/>
    <lineage>
        <taxon>Bacteria</taxon>
        <taxon>Pseudomonadati</taxon>
        <taxon>Pseudomonadota</taxon>
        <taxon>Alphaproteobacteria</taxon>
        <taxon>Rhodobacterales</taxon>
        <taxon>Roseobacteraceae</taxon>
        <taxon>Tropicimonas</taxon>
    </lineage>
</organism>
<protein>
    <submittedName>
        <fullName evidence="1">Uncharacterized protein</fullName>
    </submittedName>
</protein>
<sequence>MVATIDFKNPTMVIVGHWNSAILNEPGWIAKHLLDVPDGQQVDLQAIVVGNQVGPSHVAPEKQIWLFDQYGICCSGQRLEMYTRDLDNLEPLYLATSKISQKLPHTPVRAIGINFNVKINGDFAAITALLETNESFDLLGTIRSTERTDSIEIGNENLIEIDGFGRVQTTLNLTRKSDFAQVEINFNYHSPVQGIEFLDGFVGKDPIAHWRSRAMTILSDCYDLTEVASEYF</sequence>